<name>A0AAE1QCX4_9EUCA</name>
<proteinExistence type="predicted"/>
<gene>
    <name evidence="1" type="ORF">Pmani_005109</name>
</gene>
<evidence type="ECO:0000313" key="2">
    <source>
        <dbReference type="Proteomes" id="UP001292094"/>
    </source>
</evidence>
<organism evidence="1 2">
    <name type="scientific">Petrolisthes manimaculis</name>
    <dbReference type="NCBI Taxonomy" id="1843537"/>
    <lineage>
        <taxon>Eukaryota</taxon>
        <taxon>Metazoa</taxon>
        <taxon>Ecdysozoa</taxon>
        <taxon>Arthropoda</taxon>
        <taxon>Crustacea</taxon>
        <taxon>Multicrustacea</taxon>
        <taxon>Malacostraca</taxon>
        <taxon>Eumalacostraca</taxon>
        <taxon>Eucarida</taxon>
        <taxon>Decapoda</taxon>
        <taxon>Pleocyemata</taxon>
        <taxon>Anomura</taxon>
        <taxon>Galatheoidea</taxon>
        <taxon>Porcellanidae</taxon>
        <taxon>Petrolisthes</taxon>
    </lineage>
</organism>
<dbReference type="EMBL" id="JAWZYT010000373">
    <property type="protein sequence ID" value="KAK4324269.1"/>
    <property type="molecule type" value="Genomic_DNA"/>
</dbReference>
<dbReference type="AlphaFoldDB" id="A0AAE1QCX4"/>
<protein>
    <submittedName>
        <fullName evidence="1">Uncharacterized protein</fullName>
    </submittedName>
</protein>
<evidence type="ECO:0000313" key="1">
    <source>
        <dbReference type="EMBL" id="KAK4324269.1"/>
    </source>
</evidence>
<comment type="caution">
    <text evidence="1">The sequence shown here is derived from an EMBL/GenBank/DDBJ whole genome shotgun (WGS) entry which is preliminary data.</text>
</comment>
<keyword evidence="2" id="KW-1185">Reference proteome</keyword>
<dbReference type="Proteomes" id="UP001292094">
    <property type="component" value="Unassembled WGS sequence"/>
</dbReference>
<accession>A0AAE1QCX4</accession>
<reference evidence="1" key="1">
    <citation type="submission" date="2023-11" db="EMBL/GenBank/DDBJ databases">
        <title>Genome assemblies of two species of porcelain crab, Petrolisthes cinctipes and Petrolisthes manimaculis (Anomura: Porcellanidae).</title>
        <authorList>
            <person name="Angst P."/>
        </authorList>
    </citation>
    <scope>NUCLEOTIDE SEQUENCE</scope>
    <source>
        <strain evidence="1">PB745_02</strain>
        <tissue evidence="1">Gill</tissue>
    </source>
</reference>
<sequence>MDVTIPPTSTSATSYTHCHTTALAEPRLLHVLYHPSFVHAARNCHPPIPPCNSGFTTNRHPVRYYSRYSRRLTHPRPAQATPEGTVRLPAAVWPQDSPLQVMPNGITPLPQKVEAVREFLLLTTVIAVIVTDQGTYWI</sequence>